<dbReference type="GO" id="GO:0003700">
    <property type="term" value="F:DNA-binding transcription factor activity"/>
    <property type="evidence" value="ECO:0007669"/>
    <property type="project" value="InterPro"/>
</dbReference>
<dbReference type="InterPro" id="IPR000524">
    <property type="entry name" value="Tscrpt_reg_HTH_GntR"/>
</dbReference>
<dbReference type="Proteomes" id="UP000186997">
    <property type="component" value="Unassembled WGS sequence"/>
</dbReference>
<keyword evidence="2" id="KW-0238">DNA-binding</keyword>
<dbReference type="Gene3D" id="1.10.10.10">
    <property type="entry name" value="Winged helix-like DNA-binding domain superfamily/Winged helix DNA-binding domain"/>
    <property type="match status" value="1"/>
</dbReference>
<evidence type="ECO:0000256" key="2">
    <source>
        <dbReference type="ARBA" id="ARBA00023125"/>
    </source>
</evidence>
<dbReference type="SUPFAM" id="SSF48008">
    <property type="entry name" value="GntR ligand-binding domain-like"/>
    <property type="match status" value="1"/>
</dbReference>
<reference evidence="6" key="1">
    <citation type="submission" date="2017-01" db="EMBL/GenBank/DDBJ databases">
        <authorList>
            <person name="Varghese N."/>
            <person name="Submissions S."/>
        </authorList>
    </citation>
    <scope>NUCLEOTIDE SEQUENCE [LARGE SCALE GENOMIC DNA]</scope>
    <source>
        <strain evidence="6">DSM 29591</strain>
    </source>
</reference>
<accession>A0A1R3X966</accession>
<feature type="domain" description="HTH gntR-type" evidence="4">
    <location>
        <begin position="25"/>
        <end position="92"/>
    </location>
</feature>
<dbReference type="Gene3D" id="1.20.120.530">
    <property type="entry name" value="GntR ligand-binding domain-like"/>
    <property type="match status" value="1"/>
</dbReference>
<dbReference type="PANTHER" id="PTHR43537">
    <property type="entry name" value="TRANSCRIPTIONAL REGULATOR, GNTR FAMILY"/>
    <property type="match status" value="1"/>
</dbReference>
<gene>
    <name evidence="5" type="ORF">SAMN05421665_2400</name>
</gene>
<keyword evidence="3" id="KW-0804">Transcription</keyword>
<keyword evidence="1" id="KW-0805">Transcription regulation</keyword>
<dbReference type="InterPro" id="IPR008920">
    <property type="entry name" value="TF_FadR/GntR_C"/>
</dbReference>
<organism evidence="5 6">
    <name type="scientific">Yoonia rosea</name>
    <dbReference type="NCBI Taxonomy" id="287098"/>
    <lineage>
        <taxon>Bacteria</taxon>
        <taxon>Pseudomonadati</taxon>
        <taxon>Pseudomonadota</taxon>
        <taxon>Alphaproteobacteria</taxon>
        <taxon>Rhodobacterales</taxon>
        <taxon>Paracoccaceae</taxon>
        <taxon>Yoonia</taxon>
    </lineage>
</organism>
<dbReference type="SMART" id="SM00345">
    <property type="entry name" value="HTH_GNTR"/>
    <property type="match status" value="1"/>
</dbReference>
<evidence type="ECO:0000256" key="3">
    <source>
        <dbReference type="ARBA" id="ARBA00023163"/>
    </source>
</evidence>
<dbReference type="AlphaFoldDB" id="A0A1R3X966"/>
<dbReference type="STRING" id="287098.SAMN05421665_2400"/>
<dbReference type="Pfam" id="PF00392">
    <property type="entry name" value="GntR"/>
    <property type="match status" value="1"/>
</dbReference>
<dbReference type="SMART" id="SM00895">
    <property type="entry name" value="FCD"/>
    <property type="match status" value="1"/>
</dbReference>
<protein>
    <submittedName>
        <fullName evidence="5">Transcriptional regulator, GntR family</fullName>
    </submittedName>
</protein>
<dbReference type="CDD" id="cd07377">
    <property type="entry name" value="WHTH_GntR"/>
    <property type="match status" value="1"/>
</dbReference>
<dbReference type="GO" id="GO:0003677">
    <property type="term" value="F:DNA binding"/>
    <property type="evidence" value="ECO:0007669"/>
    <property type="project" value="UniProtKB-KW"/>
</dbReference>
<proteinExistence type="predicted"/>
<name>A0A1R3X966_9RHOB</name>
<keyword evidence="6" id="KW-1185">Reference proteome</keyword>
<dbReference type="PANTHER" id="PTHR43537:SF6">
    <property type="entry name" value="HTH-TYPE TRANSCRIPTIONAL REPRESSOR RSPR"/>
    <property type="match status" value="1"/>
</dbReference>
<dbReference type="RefSeq" id="WP_242654419.1">
    <property type="nucleotide sequence ID" value="NZ_FTPR01000002.1"/>
</dbReference>
<dbReference type="EMBL" id="FTPR01000002">
    <property type="protein sequence ID" value="SIT87435.1"/>
    <property type="molecule type" value="Genomic_DNA"/>
</dbReference>
<evidence type="ECO:0000259" key="4">
    <source>
        <dbReference type="PROSITE" id="PS50949"/>
    </source>
</evidence>
<dbReference type="InterPro" id="IPR036388">
    <property type="entry name" value="WH-like_DNA-bd_sf"/>
</dbReference>
<sequence>MTMNGPILPGTMDISLPLIRQQPQPTVADQVFDTLQQRILTLELPPQTKISETEVSRLMGVSRQPVREAFKRLAKLGFLQIRPQSGTTVSLISEEAVLRAQFIRTALEVKTCRKACETATAQALAPLHSLIARQKDAFAAKDRDMFHALDEEFHIAICELAGVRFVWDLIHESKAHMDRIRMLSLNTTSQQLALQEHIAILDAIAAGNADAAEAAMTEHLSRIVVLIDEVKKQQHSFFQETDT</sequence>
<evidence type="ECO:0000313" key="6">
    <source>
        <dbReference type="Proteomes" id="UP000186997"/>
    </source>
</evidence>
<evidence type="ECO:0000313" key="5">
    <source>
        <dbReference type="EMBL" id="SIT87435.1"/>
    </source>
</evidence>
<dbReference type="InterPro" id="IPR011711">
    <property type="entry name" value="GntR_C"/>
</dbReference>
<evidence type="ECO:0000256" key="1">
    <source>
        <dbReference type="ARBA" id="ARBA00023015"/>
    </source>
</evidence>
<dbReference type="Pfam" id="PF07729">
    <property type="entry name" value="FCD"/>
    <property type="match status" value="1"/>
</dbReference>
<dbReference type="PROSITE" id="PS50949">
    <property type="entry name" value="HTH_GNTR"/>
    <property type="match status" value="1"/>
</dbReference>
<dbReference type="InterPro" id="IPR036390">
    <property type="entry name" value="WH_DNA-bd_sf"/>
</dbReference>
<dbReference type="SUPFAM" id="SSF46785">
    <property type="entry name" value="Winged helix' DNA-binding domain"/>
    <property type="match status" value="1"/>
</dbReference>